<gene>
    <name evidence="1" type="ORF">LX77_00590</name>
</gene>
<dbReference type="Proteomes" id="UP000248987">
    <property type="component" value="Unassembled WGS sequence"/>
</dbReference>
<dbReference type="EMBL" id="QLLQ01000001">
    <property type="protein sequence ID" value="RAJ28015.1"/>
    <property type="molecule type" value="Genomic_DNA"/>
</dbReference>
<dbReference type="AlphaFoldDB" id="A0A327SHJ1"/>
<reference evidence="1 2" key="1">
    <citation type="submission" date="2018-06" db="EMBL/GenBank/DDBJ databases">
        <title>Genomic Encyclopedia of Archaeal and Bacterial Type Strains, Phase II (KMG-II): from individual species to whole genera.</title>
        <authorList>
            <person name="Goeker M."/>
        </authorList>
    </citation>
    <scope>NUCLEOTIDE SEQUENCE [LARGE SCALE GENOMIC DNA]</scope>
    <source>
        <strain evidence="1 2">DSM 12408</strain>
    </source>
</reference>
<organism evidence="1 2">
    <name type="scientific">Gelidibacter algens</name>
    <dbReference type="NCBI Taxonomy" id="49280"/>
    <lineage>
        <taxon>Bacteria</taxon>
        <taxon>Pseudomonadati</taxon>
        <taxon>Bacteroidota</taxon>
        <taxon>Flavobacteriia</taxon>
        <taxon>Flavobacteriales</taxon>
        <taxon>Flavobacteriaceae</taxon>
        <taxon>Gelidibacter</taxon>
    </lineage>
</organism>
<keyword evidence="2" id="KW-1185">Reference proteome</keyword>
<evidence type="ECO:0000313" key="2">
    <source>
        <dbReference type="Proteomes" id="UP000248987"/>
    </source>
</evidence>
<accession>A0A327SHJ1</accession>
<sequence length="87" mass="10019">MTLTGTEVISNLIYKKLKSERAALSENFEASRLKIGFFYIDDLLPENLAQKCFSMFPDKAEMRSLKSVSEYKHVSAQMDKHDKLLEV</sequence>
<comment type="caution">
    <text evidence="1">The sequence shown here is derived from an EMBL/GenBank/DDBJ whole genome shotgun (WGS) entry which is preliminary data.</text>
</comment>
<name>A0A327SHJ1_9FLAO</name>
<dbReference type="RefSeq" id="WP_245905249.1">
    <property type="nucleotide sequence ID" value="NZ_LZRN01000002.1"/>
</dbReference>
<proteinExistence type="predicted"/>
<evidence type="ECO:0000313" key="1">
    <source>
        <dbReference type="EMBL" id="RAJ28015.1"/>
    </source>
</evidence>
<protein>
    <submittedName>
        <fullName evidence="1">Uncharacterized protein</fullName>
    </submittedName>
</protein>